<name>A0ABS7K4T6_9BACI</name>
<dbReference type="EMBL" id="JACWFH010000012">
    <property type="protein sequence ID" value="MBY0097262.1"/>
    <property type="molecule type" value="Genomic_DNA"/>
</dbReference>
<reference evidence="2 3" key="1">
    <citation type="submission" date="2020-07" db="EMBL/GenBank/DDBJ databases">
        <title>Fungal Genomes of the International Space Station.</title>
        <authorList>
            <person name="Seuylemezian A."/>
            <person name="Singh N.K."/>
            <person name="Wood J."/>
            <person name="Venkateswaran K."/>
        </authorList>
    </citation>
    <scope>NUCLEOTIDE SEQUENCE [LARGE SCALE GENOMIC DNA]</scope>
    <source>
        <strain evidence="2 3">PL-B2</strain>
    </source>
</reference>
<dbReference type="Pfam" id="PF12773">
    <property type="entry name" value="DZR"/>
    <property type="match status" value="1"/>
</dbReference>
<organism evidence="2 3">
    <name type="scientific">Mesobacillus maritimus</name>
    <dbReference type="NCBI Taxonomy" id="1643336"/>
    <lineage>
        <taxon>Bacteria</taxon>
        <taxon>Bacillati</taxon>
        <taxon>Bacillota</taxon>
        <taxon>Bacilli</taxon>
        <taxon>Bacillales</taxon>
        <taxon>Bacillaceae</taxon>
        <taxon>Mesobacillus</taxon>
    </lineage>
</organism>
<sequence>MSDLQSKLGGGLNRIQDSLQQGKQKLHTAQEMNQYKRVIQENSEKRAEIIQKLGEAVYKKVRSGEYEDADLITITQDVIKLDQLVYRAEVELEKLQKKSIHNLSCPSCNTPILPGDKFCGACGSKVEEAKGEENVEKAPCPTCEEHVPVHATFCGCCGNVLAG</sequence>
<feature type="domain" description="DZANK-type" evidence="1">
    <location>
        <begin position="105"/>
        <end position="158"/>
    </location>
</feature>
<gene>
    <name evidence="2" type="ORF">H0185_10700</name>
</gene>
<dbReference type="Proteomes" id="UP000769780">
    <property type="component" value="Unassembled WGS sequence"/>
</dbReference>
<accession>A0ABS7K4T6</accession>
<dbReference type="InterPro" id="IPR025874">
    <property type="entry name" value="DZR"/>
</dbReference>
<protein>
    <submittedName>
        <fullName evidence="2">Zinc ribbon domain-containing protein</fullName>
    </submittedName>
</protein>
<comment type="caution">
    <text evidence="2">The sequence shown here is derived from an EMBL/GenBank/DDBJ whole genome shotgun (WGS) entry which is preliminary data.</text>
</comment>
<keyword evidence="3" id="KW-1185">Reference proteome</keyword>
<proteinExistence type="predicted"/>
<evidence type="ECO:0000313" key="3">
    <source>
        <dbReference type="Proteomes" id="UP000769780"/>
    </source>
</evidence>
<dbReference type="RefSeq" id="WP_221873487.1">
    <property type="nucleotide sequence ID" value="NZ_JACWFH010000012.1"/>
</dbReference>
<evidence type="ECO:0000259" key="1">
    <source>
        <dbReference type="Pfam" id="PF12773"/>
    </source>
</evidence>
<evidence type="ECO:0000313" key="2">
    <source>
        <dbReference type="EMBL" id="MBY0097262.1"/>
    </source>
</evidence>